<dbReference type="SUPFAM" id="SSF50494">
    <property type="entry name" value="Trypsin-like serine proteases"/>
    <property type="match status" value="1"/>
</dbReference>
<dbReference type="CDD" id="cd21112">
    <property type="entry name" value="alphaLP-like"/>
    <property type="match status" value="1"/>
</dbReference>
<feature type="region of interest" description="Disordered" evidence="1">
    <location>
        <begin position="1"/>
        <end position="40"/>
    </location>
</feature>
<dbReference type="Pfam" id="PF00089">
    <property type="entry name" value="Trypsin"/>
    <property type="match status" value="1"/>
</dbReference>
<proteinExistence type="predicted"/>
<dbReference type="InterPro" id="IPR018114">
    <property type="entry name" value="TRYPSIN_HIS"/>
</dbReference>
<dbReference type="InterPro" id="IPR001254">
    <property type="entry name" value="Trypsin_dom"/>
</dbReference>
<sequence>MTQMPESRTPKHAAQPADVSYPYYEAGRTPQPQAHQHVQQRDSSAGLGLWAALVVIATFMVASVAWLGVTTAQDPTPTAEERQGREHVQRPGEQQGDGENGENPEQPAEQPPMGVQVSSPAFALWAPGTKIQATDHYPQPGEQFTAQSCTVAFSFSGPDGRNYAVTAGHCGNEGDLVWPTYAQTAQDYSVEVGHYIYSGLFSEDVGETGDIDVGIIEITDPDRYMDLVGKPIETALYPGDIPAGEEICKTGATTGFTCGQFEASGRSQIIRTDAETERETYGDIAHVCALPGDSGGPVFYLIGGRASIIGVVSGTEAGRAGEPCDAEGADTKMMSYSNYNQVKEVIDRVVPGVDWVEQTW</sequence>
<evidence type="ECO:0000259" key="3">
    <source>
        <dbReference type="Pfam" id="PF00089"/>
    </source>
</evidence>
<feature type="transmembrane region" description="Helical" evidence="2">
    <location>
        <begin position="47"/>
        <end position="69"/>
    </location>
</feature>
<dbReference type="GO" id="GO:0004252">
    <property type="term" value="F:serine-type endopeptidase activity"/>
    <property type="evidence" value="ECO:0007669"/>
    <property type="project" value="InterPro"/>
</dbReference>
<evidence type="ECO:0000256" key="2">
    <source>
        <dbReference type="SAM" id="Phobius"/>
    </source>
</evidence>
<dbReference type="GO" id="GO:0006508">
    <property type="term" value="P:proteolysis"/>
    <property type="evidence" value="ECO:0007669"/>
    <property type="project" value="InterPro"/>
</dbReference>
<dbReference type="PROSITE" id="PS00135">
    <property type="entry name" value="TRYPSIN_SER"/>
    <property type="match status" value="1"/>
</dbReference>
<feature type="compositionally biased region" description="Basic and acidic residues" evidence="1">
    <location>
        <begin position="79"/>
        <end position="90"/>
    </location>
</feature>
<protein>
    <submittedName>
        <fullName evidence="4">Trypsin</fullName>
    </submittedName>
</protein>
<accession>A0A1N7IZW5</accession>
<dbReference type="AlphaFoldDB" id="A0A1N7IZW5"/>
<reference evidence="5" key="1">
    <citation type="submission" date="2017-01" db="EMBL/GenBank/DDBJ databases">
        <authorList>
            <person name="Varghese N."/>
            <person name="Submissions S."/>
        </authorList>
    </citation>
    <scope>NUCLEOTIDE SEQUENCE [LARGE SCALE GENOMIC DNA]</scope>
    <source>
        <strain evidence="5">DSM 44531</strain>
    </source>
</reference>
<dbReference type="EMBL" id="FTOF01000003">
    <property type="protein sequence ID" value="SIS42579.1"/>
    <property type="molecule type" value="Genomic_DNA"/>
</dbReference>
<evidence type="ECO:0000256" key="1">
    <source>
        <dbReference type="SAM" id="MobiDB-lite"/>
    </source>
</evidence>
<dbReference type="PROSITE" id="PS00134">
    <property type="entry name" value="TRYPSIN_HIS"/>
    <property type="match status" value="1"/>
</dbReference>
<keyword evidence="2" id="KW-1133">Transmembrane helix</keyword>
<keyword evidence="5" id="KW-1185">Reference proteome</keyword>
<evidence type="ECO:0000313" key="4">
    <source>
        <dbReference type="EMBL" id="SIS42579.1"/>
    </source>
</evidence>
<dbReference type="Gene3D" id="2.40.10.10">
    <property type="entry name" value="Trypsin-like serine proteases"/>
    <property type="match status" value="2"/>
</dbReference>
<dbReference type="STRING" id="1161099.SAMN05444817_10321"/>
<feature type="domain" description="Peptidase S1" evidence="3">
    <location>
        <begin position="160"/>
        <end position="318"/>
    </location>
</feature>
<dbReference type="InterPro" id="IPR009003">
    <property type="entry name" value="Peptidase_S1_PA"/>
</dbReference>
<evidence type="ECO:0000313" key="5">
    <source>
        <dbReference type="Proteomes" id="UP000186292"/>
    </source>
</evidence>
<gene>
    <name evidence="4" type="ORF">SAMN05444817_10321</name>
</gene>
<keyword evidence="2" id="KW-0812">Transmembrane</keyword>
<dbReference type="RefSeq" id="WP_234958737.1">
    <property type="nucleotide sequence ID" value="NZ_CP046976.1"/>
</dbReference>
<feature type="region of interest" description="Disordered" evidence="1">
    <location>
        <begin position="74"/>
        <end position="115"/>
    </location>
</feature>
<dbReference type="InterPro" id="IPR033116">
    <property type="entry name" value="TRYPSIN_SER"/>
</dbReference>
<keyword evidence="2" id="KW-0472">Membrane</keyword>
<dbReference type="Proteomes" id="UP000186292">
    <property type="component" value="Unassembled WGS sequence"/>
</dbReference>
<feature type="compositionally biased region" description="Polar residues" evidence="1">
    <location>
        <begin position="30"/>
        <end position="40"/>
    </location>
</feature>
<name>A0A1N7IZW5_9CORY</name>
<organism evidence="4 5">
    <name type="scientific">Corynebacterium appendicis CIP 107643</name>
    <dbReference type="NCBI Taxonomy" id="1161099"/>
    <lineage>
        <taxon>Bacteria</taxon>
        <taxon>Bacillati</taxon>
        <taxon>Actinomycetota</taxon>
        <taxon>Actinomycetes</taxon>
        <taxon>Mycobacteriales</taxon>
        <taxon>Corynebacteriaceae</taxon>
        <taxon>Corynebacterium</taxon>
    </lineage>
</organism>
<dbReference type="InterPro" id="IPR043504">
    <property type="entry name" value="Peptidase_S1_PA_chymotrypsin"/>
</dbReference>